<dbReference type="PANTHER" id="PTHR33608:SF6">
    <property type="entry name" value="BLL2464 PROTEIN"/>
    <property type="match status" value="1"/>
</dbReference>
<reference evidence="2 3" key="1">
    <citation type="journal article" date="2013" name="Genome Announc.">
        <title>Draft Genome Sequence of Cesiribacter andamanensis Strain AMV16T, Isolated from a Soil Sample from a Mud Volcano in the Andaman Islands, India.</title>
        <authorList>
            <person name="Shivaji S."/>
            <person name="Ara S."/>
            <person name="Begum Z."/>
            <person name="Srinivas T.N."/>
            <person name="Singh A."/>
            <person name="Kumar Pinnaka A."/>
        </authorList>
    </citation>
    <scope>NUCLEOTIDE SEQUENCE [LARGE SCALE GENOMIC DNA]</scope>
    <source>
        <strain evidence="2 3">AMV16</strain>
    </source>
</reference>
<feature type="domain" description="VWFA" evidence="1">
    <location>
        <begin position="74"/>
        <end position="233"/>
    </location>
</feature>
<dbReference type="eggNOG" id="COG1721">
    <property type="taxonomic scope" value="Bacteria"/>
</dbReference>
<dbReference type="STRING" id="1279009.ADICEAN_02156"/>
<dbReference type="PANTHER" id="PTHR33608">
    <property type="entry name" value="BLL2464 PROTEIN"/>
    <property type="match status" value="1"/>
</dbReference>
<dbReference type="Proteomes" id="UP000011910">
    <property type="component" value="Unassembled WGS sequence"/>
</dbReference>
<sequence length="292" mass="33436">MEELLKKLRKYEIRIRKAINWQMQGDFHSIFKGSGLEFDDVRSYQYGDDVRIIDWKVSAKGHGTFVKVFREEREQLVYFLVDVSASQELGGTDRPKIEVAKEICGVLALSAVKEAGQVGLIAYSDQNELYIKPAKGLRHAYELITRLFPLVPKSAKTNLSAALLFTLRLLRRRSVVIVLSDFIDTGWEHNLKALARKHDLVALQLGDRRERRIPRLGLIPLLDKESGKTIWVNTSRGGFTRKIEAQYNSNADNLRQLCAKLGADYLYIDTAEDFVPQLISLFKKRNKVKKRA</sequence>
<gene>
    <name evidence="2" type="ORF">ADICEAN_02156</name>
</gene>
<evidence type="ECO:0000259" key="1">
    <source>
        <dbReference type="SMART" id="SM00327"/>
    </source>
</evidence>
<name>M7NW45_9BACT</name>
<protein>
    <recommendedName>
        <fullName evidence="1">VWFA domain-containing protein</fullName>
    </recommendedName>
</protein>
<evidence type="ECO:0000313" key="2">
    <source>
        <dbReference type="EMBL" id="EMR02679.1"/>
    </source>
</evidence>
<dbReference type="OrthoDB" id="9776116at2"/>
<dbReference type="Gene3D" id="3.40.50.410">
    <property type="entry name" value="von Willebrand factor, type A domain"/>
    <property type="match status" value="1"/>
</dbReference>
<dbReference type="EMBL" id="AODQ01000049">
    <property type="protein sequence ID" value="EMR02679.1"/>
    <property type="molecule type" value="Genomic_DNA"/>
</dbReference>
<dbReference type="SMART" id="SM00327">
    <property type="entry name" value="VWA"/>
    <property type="match status" value="1"/>
</dbReference>
<dbReference type="PATRIC" id="fig|1279009.4.peg.2184"/>
<accession>M7NW45</accession>
<dbReference type="InterPro" id="IPR002881">
    <property type="entry name" value="DUF58"/>
</dbReference>
<organism evidence="2 3">
    <name type="scientific">Cesiribacter andamanensis AMV16</name>
    <dbReference type="NCBI Taxonomy" id="1279009"/>
    <lineage>
        <taxon>Bacteria</taxon>
        <taxon>Pseudomonadati</taxon>
        <taxon>Bacteroidota</taxon>
        <taxon>Cytophagia</taxon>
        <taxon>Cytophagales</taxon>
        <taxon>Cesiribacteraceae</taxon>
        <taxon>Cesiribacter</taxon>
    </lineage>
</organism>
<dbReference type="AlphaFoldDB" id="M7NW45"/>
<comment type="caution">
    <text evidence="2">The sequence shown here is derived from an EMBL/GenBank/DDBJ whole genome shotgun (WGS) entry which is preliminary data.</text>
</comment>
<dbReference type="RefSeq" id="WP_009195549.1">
    <property type="nucleotide sequence ID" value="NZ_AODQ01000049.1"/>
</dbReference>
<dbReference type="SUPFAM" id="SSF53300">
    <property type="entry name" value="vWA-like"/>
    <property type="match status" value="1"/>
</dbReference>
<evidence type="ECO:0000313" key="3">
    <source>
        <dbReference type="Proteomes" id="UP000011910"/>
    </source>
</evidence>
<dbReference type="Pfam" id="PF01882">
    <property type="entry name" value="DUF58"/>
    <property type="match status" value="1"/>
</dbReference>
<dbReference type="InterPro" id="IPR002035">
    <property type="entry name" value="VWF_A"/>
</dbReference>
<proteinExistence type="predicted"/>
<keyword evidence="3" id="KW-1185">Reference proteome</keyword>
<dbReference type="InterPro" id="IPR036465">
    <property type="entry name" value="vWFA_dom_sf"/>
</dbReference>